<dbReference type="RefSeq" id="XP_069209522.1">
    <property type="nucleotide sequence ID" value="XM_069352104.1"/>
</dbReference>
<accession>A0ABR3Q5E0</accession>
<keyword evidence="16" id="KW-1185">Reference proteome</keyword>
<keyword evidence="6" id="KW-0686">Riboflavin biosynthesis</keyword>
<gene>
    <name evidence="15" type="ORF">Q8F55_003569</name>
</gene>
<organism evidence="15 16">
    <name type="scientific">Vanrija albida</name>
    <dbReference type="NCBI Taxonomy" id="181172"/>
    <lineage>
        <taxon>Eukaryota</taxon>
        <taxon>Fungi</taxon>
        <taxon>Dikarya</taxon>
        <taxon>Basidiomycota</taxon>
        <taxon>Agaricomycotina</taxon>
        <taxon>Tremellomycetes</taxon>
        <taxon>Trichosporonales</taxon>
        <taxon>Trichosporonaceae</taxon>
        <taxon>Vanrija</taxon>
    </lineage>
</organism>
<feature type="compositionally biased region" description="Low complexity" evidence="13">
    <location>
        <begin position="7"/>
        <end position="19"/>
    </location>
</feature>
<dbReference type="InterPro" id="IPR024072">
    <property type="entry name" value="DHFR-like_dom_sf"/>
</dbReference>
<dbReference type="SUPFAM" id="SSF53597">
    <property type="entry name" value="Dihydrofolate reductase-like"/>
    <property type="match status" value="1"/>
</dbReference>
<dbReference type="Gene3D" id="3.40.430.10">
    <property type="entry name" value="Dihydrofolate Reductase, subunit A"/>
    <property type="match status" value="1"/>
</dbReference>
<comment type="function">
    <text evidence="1">Catalyzes an early step in riboflavin biosynthesis, the NADPH-dependent reduction of the ribose side chain of 2,5-diamino-6-ribosylamino-4(3H)-pyrimidinone 5'-phosphate, yielding 2,5-diamino-6-ribitylamino-4(3H)-pyrimidinone 5'-phosphate.</text>
</comment>
<evidence type="ECO:0000256" key="2">
    <source>
        <dbReference type="ARBA" id="ARBA00005104"/>
    </source>
</evidence>
<proteinExistence type="inferred from homology"/>
<evidence type="ECO:0000256" key="1">
    <source>
        <dbReference type="ARBA" id="ARBA00003555"/>
    </source>
</evidence>
<dbReference type="PANTHER" id="PTHR38011:SF7">
    <property type="entry name" value="2,5-DIAMINO-6-RIBOSYLAMINO-4(3H)-PYRIMIDINONE 5'-PHOSPHATE REDUCTASE"/>
    <property type="match status" value="1"/>
</dbReference>
<evidence type="ECO:0000256" key="9">
    <source>
        <dbReference type="ARBA" id="ARBA00030073"/>
    </source>
</evidence>
<evidence type="ECO:0000256" key="7">
    <source>
        <dbReference type="ARBA" id="ARBA00022857"/>
    </source>
</evidence>
<evidence type="ECO:0000256" key="5">
    <source>
        <dbReference type="ARBA" id="ARBA00015035"/>
    </source>
</evidence>
<evidence type="ECO:0000256" key="6">
    <source>
        <dbReference type="ARBA" id="ARBA00022619"/>
    </source>
</evidence>
<dbReference type="PANTHER" id="PTHR38011">
    <property type="entry name" value="DIHYDROFOLATE REDUCTASE FAMILY PROTEIN (AFU_ORTHOLOGUE AFUA_8G06820)"/>
    <property type="match status" value="1"/>
</dbReference>
<comment type="similarity">
    <text evidence="3">Belongs to the HTP reductase family.</text>
</comment>
<name>A0ABR3Q5E0_9TREE</name>
<comment type="caution">
    <text evidence="15">The sequence shown here is derived from an EMBL/GenBank/DDBJ whole genome shotgun (WGS) entry which is preliminary data.</text>
</comment>
<dbReference type="Pfam" id="PF01872">
    <property type="entry name" value="RibD_C"/>
    <property type="match status" value="1"/>
</dbReference>
<protein>
    <recommendedName>
        <fullName evidence="5">2,5-diamino-6-ribosylamino-4(3H)-pyrimidinone 5'-phosphate reductase</fullName>
        <ecNumber evidence="4">1.1.1.302</ecNumber>
    </recommendedName>
    <alternativeName>
        <fullName evidence="10">2,5-diamino-6-(5-phospho-D-ribosylamino)pyrimidin-4(3H)-one reductase</fullName>
    </alternativeName>
    <alternativeName>
        <fullName evidence="9">2,5-diamino-6-ribitylamino-4(3H)-pyrimidinone 5'-phosphate synthase</fullName>
    </alternativeName>
</protein>
<reference evidence="15 16" key="1">
    <citation type="submission" date="2023-08" db="EMBL/GenBank/DDBJ databases">
        <title>Annotated Genome Sequence of Vanrija albida AlHP1.</title>
        <authorList>
            <person name="Herzog R."/>
        </authorList>
    </citation>
    <scope>NUCLEOTIDE SEQUENCE [LARGE SCALE GENOMIC DNA]</scope>
    <source>
        <strain evidence="15 16">AlHP1</strain>
    </source>
</reference>
<dbReference type="InterPro" id="IPR050765">
    <property type="entry name" value="Riboflavin_Biosynth_HTPR"/>
</dbReference>
<sequence length="337" mass="35843">MPYVGPSSSSSSSSSSSIPFPKPPQLPHPPRARPSPPTSYFDLQRPPRPLPRPPRGRYGPWYDSPEPIDMDLPARPVLPAFLDALVGSKTRAAKANGRPHVTLTWAQSLDAKLAGPGGARVILSGKESMLMTHWLRTMHDAILIGVSTAVLDDPRLKIQLVPQDDATLLPPQPIVFDPSLRLSPTARMITEWAKHGAGNEHAVGPGIVRQPWIVCGEHASADQERVLVQAGARVIRVVLDDEGLVPPTALPAIMAELGLSSIMIEGGSRVLSTFLHAGPRPDGSVLVDSVVVTVAPAFIGDGVGVVPVGEDVGLPPLKHLHTETMGKDAVMVCELAQ</sequence>
<dbReference type="EC" id="1.1.1.302" evidence="4"/>
<evidence type="ECO:0000256" key="11">
    <source>
        <dbReference type="ARBA" id="ARBA00047550"/>
    </source>
</evidence>
<dbReference type="InterPro" id="IPR002734">
    <property type="entry name" value="RibDG_C"/>
</dbReference>
<evidence type="ECO:0000313" key="15">
    <source>
        <dbReference type="EMBL" id="KAL1409578.1"/>
    </source>
</evidence>
<evidence type="ECO:0000256" key="12">
    <source>
        <dbReference type="ARBA" id="ARBA00049020"/>
    </source>
</evidence>
<feature type="compositionally biased region" description="Pro residues" evidence="13">
    <location>
        <begin position="20"/>
        <end position="37"/>
    </location>
</feature>
<dbReference type="Proteomes" id="UP001565368">
    <property type="component" value="Unassembled WGS sequence"/>
</dbReference>
<keyword evidence="7" id="KW-0521">NADP</keyword>
<evidence type="ECO:0000256" key="8">
    <source>
        <dbReference type="ARBA" id="ARBA00023002"/>
    </source>
</evidence>
<evidence type="ECO:0000256" key="4">
    <source>
        <dbReference type="ARBA" id="ARBA00012851"/>
    </source>
</evidence>
<comment type="catalytic activity">
    <reaction evidence="12">
        <text>2,5-diamino-6-(1-D-ribitylamino)pyrimidin-4(3H)-one 5'-phosphate + NADP(+) = 2,5-diamino-6-(1-D-ribosylamino)pyrimidin-4(3H)-one 5'-phosphate + NADPH + H(+)</text>
        <dbReference type="Rhea" id="RHEA:27278"/>
        <dbReference type="ChEBI" id="CHEBI:15378"/>
        <dbReference type="ChEBI" id="CHEBI:57783"/>
        <dbReference type="ChEBI" id="CHEBI:58349"/>
        <dbReference type="ChEBI" id="CHEBI:58890"/>
        <dbReference type="ChEBI" id="CHEBI:59545"/>
        <dbReference type="EC" id="1.1.1.302"/>
    </reaction>
</comment>
<evidence type="ECO:0000256" key="13">
    <source>
        <dbReference type="SAM" id="MobiDB-lite"/>
    </source>
</evidence>
<comment type="pathway">
    <text evidence="2">Cofactor biosynthesis; riboflavin biosynthesis.</text>
</comment>
<feature type="region of interest" description="Disordered" evidence="13">
    <location>
        <begin position="1"/>
        <end position="62"/>
    </location>
</feature>
<feature type="domain" description="Bacterial bifunctional deaminase-reductase C-terminal" evidence="14">
    <location>
        <begin position="99"/>
        <end position="330"/>
    </location>
</feature>
<evidence type="ECO:0000256" key="10">
    <source>
        <dbReference type="ARBA" id="ARBA00031630"/>
    </source>
</evidence>
<evidence type="ECO:0000313" key="16">
    <source>
        <dbReference type="Proteomes" id="UP001565368"/>
    </source>
</evidence>
<dbReference type="EMBL" id="JBBXJM010000003">
    <property type="protein sequence ID" value="KAL1409578.1"/>
    <property type="molecule type" value="Genomic_DNA"/>
</dbReference>
<dbReference type="GeneID" id="95984612"/>
<evidence type="ECO:0000256" key="3">
    <source>
        <dbReference type="ARBA" id="ARBA00009723"/>
    </source>
</evidence>
<comment type="catalytic activity">
    <reaction evidence="11">
        <text>2,5-diamino-6-(1-D-ribitylamino)pyrimidin-4(3H)-one 5'-phosphate + NAD(+) = 2,5-diamino-6-(1-D-ribosylamino)pyrimidin-4(3H)-one 5'-phosphate + NADH + H(+)</text>
        <dbReference type="Rhea" id="RHEA:27274"/>
        <dbReference type="ChEBI" id="CHEBI:15378"/>
        <dbReference type="ChEBI" id="CHEBI:57540"/>
        <dbReference type="ChEBI" id="CHEBI:57945"/>
        <dbReference type="ChEBI" id="CHEBI:58890"/>
        <dbReference type="ChEBI" id="CHEBI:59545"/>
        <dbReference type="EC" id="1.1.1.302"/>
    </reaction>
</comment>
<keyword evidence="8" id="KW-0560">Oxidoreductase</keyword>
<evidence type="ECO:0000259" key="14">
    <source>
        <dbReference type="Pfam" id="PF01872"/>
    </source>
</evidence>